<feature type="domain" description="Manganese/iron superoxide dismutase C-terminal" evidence="5">
    <location>
        <begin position="102"/>
        <end position="199"/>
    </location>
</feature>
<dbReference type="SUPFAM" id="SSF46609">
    <property type="entry name" value="Fe,Mn superoxide dismutase (SOD), N-terminal domain"/>
    <property type="match status" value="1"/>
</dbReference>
<dbReference type="RefSeq" id="WP_068833842.1">
    <property type="nucleotide sequence ID" value="NZ_JBHSMX010000008.1"/>
</dbReference>
<dbReference type="SUPFAM" id="SSF54719">
    <property type="entry name" value="Fe,Mn superoxide dismutase (SOD), C-terminal domain"/>
    <property type="match status" value="1"/>
</dbReference>
<dbReference type="Gene3D" id="3.55.40.20">
    <property type="entry name" value="Iron/manganese superoxide dismutase, C-terminal domain"/>
    <property type="match status" value="1"/>
</dbReference>
<dbReference type="InterPro" id="IPR036314">
    <property type="entry name" value="SOD_C_sf"/>
</dbReference>
<dbReference type="PANTHER" id="PTHR11404">
    <property type="entry name" value="SUPEROXIDE DISMUTASE 2"/>
    <property type="match status" value="1"/>
</dbReference>
<dbReference type="InterPro" id="IPR019832">
    <property type="entry name" value="Mn/Fe_SOD_C"/>
</dbReference>
<evidence type="ECO:0000313" key="6">
    <source>
        <dbReference type="EMBL" id="MFC5520028.1"/>
    </source>
</evidence>
<dbReference type="InterPro" id="IPR050265">
    <property type="entry name" value="Fe/Mn_Superoxide_Dismutase"/>
</dbReference>
<comment type="similarity">
    <text evidence="1">Belongs to the iron/manganese superoxide dismutase family.</text>
</comment>
<dbReference type="Pfam" id="PF02777">
    <property type="entry name" value="Sod_Fe_C"/>
    <property type="match status" value="1"/>
</dbReference>
<evidence type="ECO:0000259" key="5">
    <source>
        <dbReference type="Pfam" id="PF02777"/>
    </source>
</evidence>
<dbReference type="InterPro" id="IPR036324">
    <property type="entry name" value="Mn/Fe_SOD_N_sf"/>
</dbReference>
<dbReference type="EMBL" id="JBHSMX010000008">
    <property type="protein sequence ID" value="MFC5520028.1"/>
    <property type="molecule type" value="Genomic_DNA"/>
</dbReference>
<evidence type="ECO:0000256" key="1">
    <source>
        <dbReference type="ARBA" id="ARBA00008714"/>
    </source>
</evidence>
<dbReference type="GO" id="GO:0004784">
    <property type="term" value="F:superoxide dismutase activity"/>
    <property type="evidence" value="ECO:0007669"/>
    <property type="project" value="UniProtKB-EC"/>
</dbReference>
<evidence type="ECO:0000256" key="4">
    <source>
        <dbReference type="ARBA" id="ARBA00023002"/>
    </source>
</evidence>
<reference evidence="7" key="1">
    <citation type="journal article" date="2019" name="Int. J. Syst. Evol. Microbiol.">
        <title>The Global Catalogue of Microorganisms (GCM) 10K type strain sequencing project: providing services to taxonomists for standard genome sequencing and annotation.</title>
        <authorList>
            <consortium name="The Broad Institute Genomics Platform"/>
            <consortium name="The Broad Institute Genome Sequencing Center for Infectious Disease"/>
            <person name="Wu L."/>
            <person name="Ma J."/>
        </authorList>
    </citation>
    <scope>NUCLEOTIDE SEQUENCE [LARGE SCALE GENOMIC DNA]</scope>
    <source>
        <strain evidence="7">CGMCC 4.7277</strain>
    </source>
</reference>
<gene>
    <name evidence="6" type="ORF">ACFPP7_03735</name>
</gene>
<organism evidence="6 7">
    <name type="scientific">Polaromonas jejuensis</name>
    <dbReference type="NCBI Taxonomy" id="457502"/>
    <lineage>
        <taxon>Bacteria</taxon>
        <taxon>Pseudomonadati</taxon>
        <taxon>Pseudomonadota</taxon>
        <taxon>Betaproteobacteria</taxon>
        <taxon>Burkholderiales</taxon>
        <taxon>Comamonadaceae</taxon>
        <taxon>Polaromonas</taxon>
    </lineage>
</organism>
<keyword evidence="4 6" id="KW-0560">Oxidoreductase</keyword>
<dbReference type="EC" id="1.15.1.1" evidence="2"/>
<dbReference type="Proteomes" id="UP001596084">
    <property type="component" value="Unassembled WGS sequence"/>
</dbReference>
<dbReference type="PANTHER" id="PTHR11404:SF6">
    <property type="entry name" value="SUPEROXIDE DISMUTASE [MN], MITOCHONDRIAL"/>
    <property type="match status" value="1"/>
</dbReference>
<proteinExistence type="inferred from homology"/>
<sequence length="206" mass="22689">MTSIPAFESQATLKPLSFDPAKLAGLSERLIRSHWENNYGGSVKALATVKKQLAEALANKDTPAFIYNDLKREHLLRTGSVVFHECYFDNLGGNGQAGANERKAIADAFGSFDTWETEFRRMGAGLGGGSGWVILGFNVHTRQLENYWLGDHAHGPAATLPILAMDMYEHSYQMDFGAAAAQYIDAFFQNIQWEEVARRIGSAAKA</sequence>
<accession>A0ABW0Q6J9</accession>
<name>A0ABW0Q6J9_9BURK</name>
<evidence type="ECO:0000256" key="2">
    <source>
        <dbReference type="ARBA" id="ARBA00012682"/>
    </source>
</evidence>
<comment type="caution">
    <text evidence="6">The sequence shown here is derived from an EMBL/GenBank/DDBJ whole genome shotgun (WGS) entry which is preliminary data.</text>
</comment>
<protein>
    <recommendedName>
        <fullName evidence="2">superoxide dismutase</fullName>
        <ecNumber evidence="2">1.15.1.1</ecNumber>
    </recommendedName>
</protein>
<evidence type="ECO:0000256" key="3">
    <source>
        <dbReference type="ARBA" id="ARBA00022723"/>
    </source>
</evidence>
<keyword evidence="3" id="KW-0479">Metal-binding</keyword>
<keyword evidence="7" id="KW-1185">Reference proteome</keyword>
<evidence type="ECO:0000313" key="7">
    <source>
        <dbReference type="Proteomes" id="UP001596084"/>
    </source>
</evidence>